<name>A0ABW2I256_9ACTN</name>
<evidence type="ECO:0000313" key="1">
    <source>
        <dbReference type="EMBL" id="MFC7278968.1"/>
    </source>
</evidence>
<reference evidence="2" key="1">
    <citation type="journal article" date="2019" name="Int. J. Syst. Evol. Microbiol.">
        <title>The Global Catalogue of Microorganisms (GCM) 10K type strain sequencing project: providing services to taxonomists for standard genome sequencing and annotation.</title>
        <authorList>
            <consortium name="The Broad Institute Genomics Platform"/>
            <consortium name="The Broad Institute Genome Sequencing Center for Infectious Disease"/>
            <person name="Wu L."/>
            <person name="Ma J."/>
        </authorList>
    </citation>
    <scope>NUCLEOTIDE SEQUENCE [LARGE SCALE GENOMIC DNA]</scope>
    <source>
        <strain evidence="2">XZYJT-10</strain>
    </source>
</reference>
<dbReference type="RefSeq" id="WP_378976082.1">
    <property type="nucleotide sequence ID" value="NZ_JBHTBJ010000041.1"/>
</dbReference>
<organism evidence="1 2">
    <name type="scientific">Paractinoplanes rhizophilus</name>
    <dbReference type="NCBI Taxonomy" id="1416877"/>
    <lineage>
        <taxon>Bacteria</taxon>
        <taxon>Bacillati</taxon>
        <taxon>Actinomycetota</taxon>
        <taxon>Actinomycetes</taxon>
        <taxon>Micromonosporales</taxon>
        <taxon>Micromonosporaceae</taxon>
        <taxon>Paractinoplanes</taxon>
    </lineage>
</organism>
<accession>A0ABW2I256</accession>
<gene>
    <name evidence="1" type="ORF">ACFQS1_33810</name>
</gene>
<keyword evidence="2" id="KW-1185">Reference proteome</keyword>
<sequence length="103" mass="10941">MPDRYVATIVDVPGGGIRLDPADVSAVPEKLDEIHLLVLAVAFALGRAGYDHHPEPRDPAMQTLEGVLNGESVLPWRAPSGTDHATIVCDLGGMPHCRVVPEA</sequence>
<proteinExistence type="predicted"/>
<evidence type="ECO:0000313" key="2">
    <source>
        <dbReference type="Proteomes" id="UP001596548"/>
    </source>
</evidence>
<protein>
    <submittedName>
        <fullName evidence="1">Uncharacterized protein</fullName>
    </submittedName>
</protein>
<dbReference type="Proteomes" id="UP001596548">
    <property type="component" value="Unassembled WGS sequence"/>
</dbReference>
<dbReference type="EMBL" id="JBHTBJ010000041">
    <property type="protein sequence ID" value="MFC7278968.1"/>
    <property type="molecule type" value="Genomic_DNA"/>
</dbReference>
<comment type="caution">
    <text evidence="1">The sequence shown here is derived from an EMBL/GenBank/DDBJ whole genome shotgun (WGS) entry which is preliminary data.</text>
</comment>